<dbReference type="Proteomes" id="UP000784880">
    <property type="component" value="Unassembled WGS sequence"/>
</dbReference>
<dbReference type="NCBIfam" id="NF041554">
    <property type="entry name" value="SA1362_fam"/>
    <property type="match status" value="1"/>
</dbReference>
<proteinExistence type="predicted"/>
<keyword evidence="4" id="KW-1185">Reference proteome</keyword>
<evidence type="ECO:0000313" key="3">
    <source>
        <dbReference type="EMBL" id="MBU9712219.1"/>
    </source>
</evidence>
<dbReference type="RefSeq" id="WP_217066406.1">
    <property type="nucleotide sequence ID" value="NZ_JAHQCS010000095.1"/>
</dbReference>
<feature type="region of interest" description="Disordered" evidence="1">
    <location>
        <begin position="69"/>
        <end position="100"/>
    </location>
</feature>
<organism evidence="3 4">
    <name type="scientific">Evansella tamaricis</name>
    <dbReference type="NCBI Taxonomy" id="2069301"/>
    <lineage>
        <taxon>Bacteria</taxon>
        <taxon>Bacillati</taxon>
        <taxon>Bacillota</taxon>
        <taxon>Bacilli</taxon>
        <taxon>Bacillales</taxon>
        <taxon>Bacillaceae</taxon>
        <taxon>Evansella</taxon>
    </lineage>
</organism>
<keyword evidence="2" id="KW-0472">Membrane</keyword>
<gene>
    <name evidence="3" type="ORF">KS419_10740</name>
</gene>
<keyword evidence="2" id="KW-1133">Transmembrane helix</keyword>
<feature type="transmembrane region" description="Helical" evidence="2">
    <location>
        <begin position="7"/>
        <end position="26"/>
    </location>
</feature>
<comment type="caution">
    <text evidence="3">The sequence shown here is derived from an EMBL/GenBank/DDBJ whole genome shotgun (WGS) entry which is preliminary data.</text>
</comment>
<accession>A0ABS6JEY1</accession>
<keyword evidence="2" id="KW-0812">Transmembrane</keyword>
<sequence length="127" mass="14401">MLRHSYHPLVLTIIGLAILGIGVSFISRPGAFITQILITIGIVAVMIILFKRFLIPWIMRRQSGLQQNGMYAQKSHAANSSKRPVPFPGKKKDKKKRITRPLVKRQSNVKLTVIEGKKNKKKNRALF</sequence>
<feature type="compositionally biased region" description="Polar residues" evidence="1">
    <location>
        <begin position="69"/>
        <end position="82"/>
    </location>
</feature>
<evidence type="ECO:0000256" key="1">
    <source>
        <dbReference type="SAM" id="MobiDB-lite"/>
    </source>
</evidence>
<dbReference type="InterPro" id="IPR048110">
    <property type="entry name" value="SA1362/YqhP-like"/>
</dbReference>
<dbReference type="EMBL" id="JAHQCS010000095">
    <property type="protein sequence ID" value="MBU9712219.1"/>
    <property type="molecule type" value="Genomic_DNA"/>
</dbReference>
<reference evidence="3 4" key="1">
    <citation type="submission" date="2021-06" db="EMBL/GenBank/DDBJ databases">
        <title>Bacillus sp. RD4P76, an endophyte from a halophyte.</title>
        <authorList>
            <person name="Sun J.-Q."/>
        </authorList>
    </citation>
    <scope>NUCLEOTIDE SEQUENCE [LARGE SCALE GENOMIC DNA]</scope>
    <source>
        <strain evidence="3 4">CGMCC 1.15917</strain>
    </source>
</reference>
<feature type="transmembrane region" description="Helical" evidence="2">
    <location>
        <begin position="32"/>
        <end position="50"/>
    </location>
</feature>
<evidence type="ECO:0000256" key="2">
    <source>
        <dbReference type="SAM" id="Phobius"/>
    </source>
</evidence>
<feature type="compositionally biased region" description="Basic residues" evidence="1">
    <location>
        <begin position="89"/>
        <end position="100"/>
    </location>
</feature>
<protein>
    <submittedName>
        <fullName evidence="3">Uncharacterized protein</fullName>
    </submittedName>
</protein>
<name>A0ABS6JEY1_9BACI</name>
<evidence type="ECO:0000313" key="4">
    <source>
        <dbReference type="Proteomes" id="UP000784880"/>
    </source>
</evidence>